<feature type="compositionally biased region" description="Polar residues" evidence="1">
    <location>
        <begin position="92"/>
        <end position="103"/>
    </location>
</feature>
<evidence type="ECO:0000313" key="2">
    <source>
        <dbReference type="EMBL" id="KAE9460687.1"/>
    </source>
</evidence>
<dbReference type="OrthoDB" id="1906229at2759"/>
<accession>A0A6A4M1P7</accession>
<feature type="compositionally biased region" description="Polar residues" evidence="1">
    <location>
        <begin position="41"/>
        <end position="50"/>
    </location>
</feature>
<feature type="compositionally biased region" description="Basic and acidic residues" evidence="1">
    <location>
        <begin position="117"/>
        <end position="126"/>
    </location>
</feature>
<dbReference type="PANTHER" id="PTHR31833:SF2">
    <property type="entry name" value="UPF0690 PROTEIN C1ORF52"/>
    <property type="match status" value="1"/>
</dbReference>
<evidence type="ECO:0000313" key="3">
    <source>
        <dbReference type="Proteomes" id="UP000428333"/>
    </source>
</evidence>
<feature type="region of interest" description="Disordered" evidence="1">
    <location>
        <begin position="1"/>
        <end position="184"/>
    </location>
</feature>
<feature type="non-terminal residue" evidence="2">
    <location>
        <position position="1"/>
    </location>
</feature>
<feature type="compositionally biased region" description="Basic and acidic residues" evidence="1">
    <location>
        <begin position="55"/>
        <end position="73"/>
    </location>
</feature>
<reference evidence="2 3" key="1">
    <citation type="journal article" date="2019" name="Genome Biol. Evol.">
        <title>The Rhododendron genome and chromosomal organization provide insight into shared whole-genome duplications across the heath family (Ericaceae).</title>
        <authorList>
            <person name="Soza V.L."/>
            <person name="Lindsley D."/>
            <person name="Waalkes A."/>
            <person name="Ramage E."/>
            <person name="Patwardhan R.P."/>
            <person name="Burton J.N."/>
            <person name="Adey A."/>
            <person name="Kumar A."/>
            <person name="Qiu R."/>
            <person name="Shendure J."/>
            <person name="Hall B."/>
        </authorList>
    </citation>
    <scope>NUCLEOTIDE SEQUENCE [LARGE SCALE GENOMIC DNA]</scope>
    <source>
        <strain evidence="2">RSF 1966-606</strain>
    </source>
</reference>
<comment type="caution">
    <text evidence="2">The sequence shown here is derived from an EMBL/GenBank/DDBJ whole genome shotgun (WGS) entry which is preliminary data.</text>
</comment>
<organism evidence="2 3">
    <name type="scientific">Rhododendron williamsianum</name>
    <dbReference type="NCBI Taxonomy" id="262921"/>
    <lineage>
        <taxon>Eukaryota</taxon>
        <taxon>Viridiplantae</taxon>
        <taxon>Streptophyta</taxon>
        <taxon>Embryophyta</taxon>
        <taxon>Tracheophyta</taxon>
        <taxon>Spermatophyta</taxon>
        <taxon>Magnoliopsida</taxon>
        <taxon>eudicotyledons</taxon>
        <taxon>Gunneridae</taxon>
        <taxon>Pentapetalae</taxon>
        <taxon>asterids</taxon>
        <taxon>Ericales</taxon>
        <taxon>Ericaceae</taxon>
        <taxon>Ericoideae</taxon>
        <taxon>Rhodoreae</taxon>
        <taxon>Rhododendron</taxon>
    </lineage>
</organism>
<proteinExistence type="predicted"/>
<keyword evidence="3" id="KW-1185">Reference proteome</keyword>
<dbReference type="AlphaFoldDB" id="A0A6A4M1P7"/>
<dbReference type="EMBL" id="QEFC01001001">
    <property type="protein sequence ID" value="KAE9460687.1"/>
    <property type="molecule type" value="Genomic_DNA"/>
</dbReference>
<protein>
    <submittedName>
        <fullName evidence="2">Uncharacterized protein</fullName>
    </submittedName>
</protein>
<dbReference type="Proteomes" id="UP000428333">
    <property type="component" value="Linkage Group LG04"/>
</dbReference>
<evidence type="ECO:0000256" key="1">
    <source>
        <dbReference type="SAM" id="MobiDB-lite"/>
    </source>
</evidence>
<feature type="compositionally biased region" description="Basic and acidic residues" evidence="1">
    <location>
        <begin position="164"/>
        <end position="174"/>
    </location>
</feature>
<gene>
    <name evidence="2" type="ORF">C3L33_07474</name>
</gene>
<dbReference type="PANTHER" id="PTHR31833">
    <property type="entry name" value="UPF0690 PROTEIN C1ORF52"/>
    <property type="match status" value="1"/>
</dbReference>
<sequence length="184" mass="20516">MKRPMPWAWSDGEDDSSSDDSSTLDTDKEANDGSNKKNDTKISGTPSQPSKGKASRVDSGKRKSKGVDFEALSRHGYKGGPSILGVPPPKEANQNQDWSWSTGKESRAANESEETYEERRRTRDAIIEGENPTHVQTQKDKKNTSFSQKEKRKRDIGQASRGKSYVEEEKRLLRDSGVYSGFDA</sequence>
<feature type="compositionally biased region" description="Basic and acidic residues" evidence="1">
    <location>
        <begin position="25"/>
        <end position="40"/>
    </location>
</feature>
<name>A0A6A4M1P7_9ERIC</name>